<dbReference type="eggNOG" id="COG4826">
    <property type="taxonomic scope" value="Bacteria"/>
</dbReference>
<evidence type="ECO:0000313" key="4">
    <source>
        <dbReference type="Proteomes" id="UP000016638"/>
    </source>
</evidence>
<protein>
    <submittedName>
        <fullName evidence="3">Serpin</fullName>
    </submittedName>
</protein>
<comment type="caution">
    <text evidence="3">The sequence shown here is derived from an EMBL/GenBank/DDBJ whole genome shotgun (WGS) entry which is preliminary data.</text>
</comment>
<dbReference type="InterPro" id="IPR042178">
    <property type="entry name" value="Serpin_sf_1"/>
</dbReference>
<dbReference type="PATRIC" id="fig|1125712.3.peg.893"/>
<sequence>MERLIERRGALALLGLPVALSLGSSLASCGLHLPPSLTATDLTAAVEGSAPPRSPIGDILTDTDAVRAAYGFTTHLLQGRCETEPEGSVLVSPLSALFALALAENGAAGETLSQMEEATGMDVQGLTSYLGAYLKRIGGESLHDTRETGDPLALKSANSIWLRDSGGLSVCDSYLSTCKGSLAAQVFSAPFDETTRADINSWTSSKTDGMIKEVVGEIPDGAQLYLINALALDSAWSDPYGDDDVQDDTFTTEDGTEQSVRMMRSHEVCYLEGDSAEGFVKPYENHDLAFVALLPKTDVGIGGLVGSLDGESLRELIAHAVPGVEVDAGLPKFTVRHQALLNDQLKSMGMLDAFDASLADFSPLGATPAGNLAIDSVIQKTFIDVNERGTKAAAATSIGMSSTAAAPFEPEVREVVLDRPFAYLIIDHQTTTPLFAGVVTSVA</sequence>
<dbReference type="PANTHER" id="PTHR11461:SF211">
    <property type="entry name" value="GH10112P-RELATED"/>
    <property type="match status" value="1"/>
</dbReference>
<dbReference type="AlphaFoldDB" id="U2TSH8"/>
<feature type="domain" description="Serpin" evidence="2">
    <location>
        <begin position="74"/>
        <end position="442"/>
    </location>
</feature>
<dbReference type="InterPro" id="IPR023796">
    <property type="entry name" value="Serpin_dom"/>
</dbReference>
<dbReference type="SUPFAM" id="SSF56574">
    <property type="entry name" value="Serpins"/>
    <property type="match status" value="1"/>
</dbReference>
<evidence type="ECO:0000259" key="2">
    <source>
        <dbReference type="SMART" id="SM00093"/>
    </source>
</evidence>
<dbReference type="Proteomes" id="UP000016638">
    <property type="component" value="Unassembled WGS sequence"/>
</dbReference>
<evidence type="ECO:0000313" key="3">
    <source>
        <dbReference type="EMBL" id="ERL09048.1"/>
    </source>
</evidence>
<name>U2TSH8_9ACTN</name>
<dbReference type="EMBL" id="AWEZ01000037">
    <property type="protein sequence ID" value="ERL09048.1"/>
    <property type="molecule type" value="Genomic_DNA"/>
</dbReference>
<keyword evidence="4" id="KW-1185">Reference proteome</keyword>
<gene>
    <name evidence="3" type="ORF">HMPREF1316_2125</name>
</gene>
<dbReference type="SMART" id="SM00093">
    <property type="entry name" value="SERPIN"/>
    <property type="match status" value="1"/>
</dbReference>
<dbReference type="Gene3D" id="2.30.39.10">
    <property type="entry name" value="Alpha-1-antitrypsin, domain 1"/>
    <property type="match status" value="1"/>
</dbReference>
<dbReference type="Gene3D" id="3.30.497.10">
    <property type="entry name" value="Antithrombin, subunit I, domain 2"/>
    <property type="match status" value="1"/>
</dbReference>
<dbReference type="GO" id="GO:0004867">
    <property type="term" value="F:serine-type endopeptidase inhibitor activity"/>
    <property type="evidence" value="ECO:0007669"/>
    <property type="project" value="InterPro"/>
</dbReference>
<comment type="similarity">
    <text evidence="1">Belongs to the serpin family.</text>
</comment>
<dbReference type="CDD" id="cd19589">
    <property type="entry name" value="serpin_tengpin-like"/>
    <property type="match status" value="1"/>
</dbReference>
<dbReference type="Pfam" id="PF00079">
    <property type="entry name" value="Serpin"/>
    <property type="match status" value="1"/>
</dbReference>
<dbReference type="InterPro" id="IPR042185">
    <property type="entry name" value="Serpin_sf_2"/>
</dbReference>
<dbReference type="InterPro" id="IPR000215">
    <property type="entry name" value="Serpin_fam"/>
</dbReference>
<organism evidence="3 4">
    <name type="scientific">Olsenella profusa F0195</name>
    <dbReference type="NCBI Taxonomy" id="1125712"/>
    <lineage>
        <taxon>Bacteria</taxon>
        <taxon>Bacillati</taxon>
        <taxon>Actinomycetota</taxon>
        <taxon>Coriobacteriia</taxon>
        <taxon>Coriobacteriales</taxon>
        <taxon>Atopobiaceae</taxon>
        <taxon>Olsenella</taxon>
    </lineage>
</organism>
<reference evidence="3 4" key="1">
    <citation type="submission" date="2013-08" db="EMBL/GenBank/DDBJ databases">
        <authorList>
            <person name="Durkin A.S."/>
            <person name="Haft D.R."/>
            <person name="McCorrison J."/>
            <person name="Torralba M."/>
            <person name="Gillis M."/>
            <person name="Haft D.H."/>
            <person name="Methe B."/>
            <person name="Sutton G."/>
            <person name="Nelson K.E."/>
        </authorList>
    </citation>
    <scope>NUCLEOTIDE SEQUENCE [LARGE SCALE GENOMIC DNA]</scope>
    <source>
        <strain evidence="3 4">F0195</strain>
    </source>
</reference>
<proteinExistence type="inferred from homology"/>
<dbReference type="PROSITE" id="PS51257">
    <property type="entry name" value="PROKAR_LIPOPROTEIN"/>
    <property type="match status" value="1"/>
</dbReference>
<dbReference type="InterPro" id="IPR036186">
    <property type="entry name" value="Serpin_sf"/>
</dbReference>
<dbReference type="PANTHER" id="PTHR11461">
    <property type="entry name" value="SERINE PROTEASE INHIBITOR, SERPIN"/>
    <property type="match status" value="1"/>
</dbReference>
<evidence type="ECO:0000256" key="1">
    <source>
        <dbReference type="RuleBase" id="RU000411"/>
    </source>
</evidence>
<dbReference type="STRING" id="1125712.HMPREF1316_2125"/>
<dbReference type="GO" id="GO:0005615">
    <property type="term" value="C:extracellular space"/>
    <property type="evidence" value="ECO:0007669"/>
    <property type="project" value="InterPro"/>
</dbReference>
<accession>U2TSH8</accession>
<dbReference type="RefSeq" id="WP_021725745.1">
    <property type="nucleotide sequence ID" value="NZ_AWEZ01000037.1"/>
</dbReference>